<reference evidence="2 3" key="1">
    <citation type="submission" date="2024-02" db="EMBL/GenBank/DDBJ databases">
        <title>High-quality chromosome-scale genome assembly of Pensacola bahiagrass (Paspalum notatum Flugge var. saurae).</title>
        <authorList>
            <person name="Vega J.M."/>
            <person name="Podio M."/>
            <person name="Orjuela J."/>
            <person name="Siena L.A."/>
            <person name="Pessino S.C."/>
            <person name="Combes M.C."/>
            <person name="Mariac C."/>
            <person name="Albertini E."/>
            <person name="Pupilli F."/>
            <person name="Ortiz J.P.A."/>
            <person name="Leblanc O."/>
        </authorList>
    </citation>
    <scope>NUCLEOTIDE SEQUENCE [LARGE SCALE GENOMIC DNA]</scope>
    <source>
        <strain evidence="2">R1</strain>
        <tissue evidence="2">Leaf</tissue>
    </source>
</reference>
<sequence length="69" mass="7706">MAGAGASSGQDTPAAIARHCLEHTQRRRNVLHLPEENPSPRHTLAQFSRLMHGPTHEEEQQDNGREELT</sequence>
<proteinExistence type="predicted"/>
<protein>
    <submittedName>
        <fullName evidence="2">Uncharacterized protein</fullName>
    </submittedName>
</protein>
<feature type="compositionally biased region" description="Basic and acidic residues" evidence="1">
    <location>
        <begin position="54"/>
        <end position="69"/>
    </location>
</feature>
<organism evidence="2 3">
    <name type="scientific">Paspalum notatum var. saurae</name>
    <dbReference type="NCBI Taxonomy" id="547442"/>
    <lineage>
        <taxon>Eukaryota</taxon>
        <taxon>Viridiplantae</taxon>
        <taxon>Streptophyta</taxon>
        <taxon>Embryophyta</taxon>
        <taxon>Tracheophyta</taxon>
        <taxon>Spermatophyta</taxon>
        <taxon>Magnoliopsida</taxon>
        <taxon>Liliopsida</taxon>
        <taxon>Poales</taxon>
        <taxon>Poaceae</taxon>
        <taxon>PACMAD clade</taxon>
        <taxon>Panicoideae</taxon>
        <taxon>Andropogonodae</taxon>
        <taxon>Paspaleae</taxon>
        <taxon>Paspalinae</taxon>
        <taxon>Paspalum</taxon>
    </lineage>
</organism>
<evidence type="ECO:0000313" key="3">
    <source>
        <dbReference type="Proteomes" id="UP001341281"/>
    </source>
</evidence>
<accession>A0AAQ3X3G8</accession>
<dbReference type="AlphaFoldDB" id="A0AAQ3X3G8"/>
<evidence type="ECO:0000313" key="2">
    <source>
        <dbReference type="EMBL" id="WVZ84117.1"/>
    </source>
</evidence>
<name>A0AAQ3X3G8_PASNO</name>
<feature type="region of interest" description="Disordered" evidence="1">
    <location>
        <begin position="47"/>
        <end position="69"/>
    </location>
</feature>
<keyword evidence="3" id="KW-1185">Reference proteome</keyword>
<evidence type="ECO:0000256" key="1">
    <source>
        <dbReference type="SAM" id="MobiDB-lite"/>
    </source>
</evidence>
<dbReference type="Proteomes" id="UP001341281">
    <property type="component" value="Chromosome 07"/>
</dbReference>
<dbReference type="EMBL" id="CP144751">
    <property type="protein sequence ID" value="WVZ84117.1"/>
    <property type="molecule type" value="Genomic_DNA"/>
</dbReference>
<gene>
    <name evidence="2" type="ORF">U9M48_031178</name>
</gene>